<dbReference type="Proteomes" id="UP001144280">
    <property type="component" value="Unassembled WGS sequence"/>
</dbReference>
<sequence>MLRYADAVSASVWVQTDAPATVTLSAGPAGTVSAPTFIVHGHHYALLVLDGLDPGASYPYTVALDGEQVWPPAEHEFPPSLIRTIAPDDRLRLVFGSCRTSVPHDAIHTLSHGVDVLRSYAHRMMEIDEKEWPSILLLLGDQVYADEPPPAMVEFIADRRDTSGEPGKEIADFAEYAELYRQAWSEPALRWLLSTVPTAMIFDDHDLRDDWNTSADWQATMRAQPWWRRRVVAGLGAYWIYQHLGNLPPAELAEDPLLAALRDADGDGGAVLDEFAWLADAEPERNRWSYARDFGRTRLIVLDSRCARVLTPGKRAMLDASEWAWFQELATGDLDHLVIGSSLPVLLPAGLHQLESWNEAVCDGAWGPRAGRLAEKIRQAIDLEHWGAFRQSFDALADTVVEIATGRRGAPPASVLFLSGDVHYSYLAKAKLRRAATPVYQIVCSPIRNPLARTVRLLNGVASFAVAGVLGRALARAAGVPKPRFGWRIPRGPFFHNSLGTLDLAGRRATLRFNVGRVTGGDPPPLDALAEEELT</sequence>
<dbReference type="PANTHER" id="PTHR37031:SF2">
    <property type="entry name" value="PHOD-LIKE PHOSPHATASE METALLOPHOSPHATASE DOMAIN-CONTAINING PROTEIN"/>
    <property type="match status" value="1"/>
</dbReference>
<keyword evidence="4" id="KW-1185">Reference proteome</keyword>
<protein>
    <submittedName>
        <fullName evidence="3">Metallophosphatase</fullName>
    </submittedName>
</protein>
<dbReference type="PANTHER" id="PTHR37031">
    <property type="entry name" value="METALLOPHOSPHATASE BINDING DOMAIN PROTEIN"/>
    <property type="match status" value="1"/>
</dbReference>
<feature type="domain" description="PhoD-like phosphatase metallophosphatase" evidence="1">
    <location>
        <begin position="132"/>
        <end position="449"/>
    </location>
</feature>
<dbReference type="CDD" id="cd07389">
    <property type="entry name" value="MPP_PhoD"/>
    <property type="match status" value="1"/>
</dbReference>
<dbReference type="InterPro" id="IPR038607">
    <property type="entry name" value="PhoD-like_sf"/>
</dbReference>
<accession>A0ABQ5R369</accession>
<dbReference type="Pfam" id="PF09423">
    <property type="entry name" value="PhoD"/>
    <property type="match status" value="1"/>
</dbReference>
<dbReference type="InterPro" id="IPR029052">
    <property type="entry name" value="Metallo-depent_PP-like"/>
</dbReference>
<proteinExistence type="predicted"/>
<evidence type="ECO:0000313" key="3">
    <source>
        <dbReference type="EMBL" id="GLI00998.1"/>
    </source>
</evidence>
<gene>
    <name evidence="3" type="ORF">Pa4123_62740</name>
</gene>
<dbReference type="SUPFAM" id="SSF56300">
    <property type="entry name" value="Metallo-dependent phosphatases"/>
    <property type="match status" value="1"/>
</dbReference>
<evidence type="ECO:0000259" key="2">
    <source>
        <dbReference type="Pfam" id="PF25077"/>
    </source>
</evidence>
<dbReference type="InterPro" id="IPR056702">
    <property type="entry name" value="DUF7800"/>
</dbReference>
<dbReference type="InterPro" id="IPR018946">
    <property type="entry name" value="PhoD-like_MPP"/>
</dbReference>
<evidence type="ECO:0000259" key="1">
    <source>
        <dbReference type="Pfam" id="PF09423"/>
    </source>
</evidence>
<reference evidence="3" key="1">
    <citation type="submission" date="2022-12" db="EMBL/GenBank/DDBJ databases">
        <title>New Phytohabitans aurantiacus sp. RD004123 nov., an actinomycete isolated from soil.</title>
        <authorList>
            <person name="Triningsih D.W."/>
            <person name="Harunari E."/>
            <person name="Igarashi Y."/>
        </authorList>
    </citation>
    <scope>NUCLEOTIDE SEQUENCE</scope>
    <source>
        <strain evidence="3">RD004123</strain>
    </source>
</reference>
<evidence type="ECO:0000313" key="4">
    <source>
        <dbReference type="Proteomes" id="UP001144280"/>
    </source>
</evidence>
<dbReference type="Pfam" id="PF25077">
    <property type="entry name" value="DUF7800"/>
    <property type="match status" value="1"/>
</dbReference>
<dbReference type="Gene3D" id="3.60.21.70">
    <property type="entry name" value="PhoD-like phosphatase"/>
    <property type="match status" value="1"/>
</dbReference>
<dbReference type="EMBL" id="BSDI01000039">
    <property type="protein sequence ID" value="GLI00998.1"/>
    <property type="molecule type" value="Genomic_DNA"/>
</dbReference>
<name>A0ABQ5R369_9ACTN</name>
<organism evidence="3 4">
    <name type="scientific">Phytohabitans aurantiacus</name>
    <dbReference type="NCBI Taxonomy" id="3016789"/>
    <lineage>
        <taxon>Bacteria</taxon>
        <taxon>Bacillati</taxon>
        <taxon>Actinomycetota</taxon>
        <taxon>Actinomycetes</taxon>
        <taxon>Micromonosporales</taxon>
        <taxon>Micromonosporaceae</taxon>
    </lineage>
</organism>
<feature type="domain" description="DUF7800" evidence="2">
    <location>
        <begin position="1"/>
        <end position="81"/>
    </location>
</feature>
<comment type="caution">
    <text evidence="3">The sequence shown here is derived from an EMBL/GenBank/DDBJ whole genome shotgun (WGS) entry which is preliminary data.</text>
</comment>